<dbReference type="Pfam" id="PF04228">
    <property type="entry name" value="Zn_peptidase"/>
    <property type="match status" value="1"/>
</dbReference>
<evidence type="ECO:0000256" key="2">
    <source>
        <dbReference type="ARBA" id="ARBA00022692"/>
    </source>
</evidence>
<evidence type="ECO:0000256" key="1">
    <source>
        <dbReference type="ARBA" id="ARBA00004167"/>
    </source>
</evidence>
<dbReference type="Proteomes" id="UP000217103">
    <property type="component" value="Unassembled WGS sequence"/>
</dbReference>
<dbReference type="GO" id="GO:0016020">
    <property type="term" value="C:membrane"/>
    <property type="evidence" value="ECO:0007669"/>
    <property type="project" value="UniProtKB-SubCell"/>
</dbReference>
<accession>A0A1H1DWS1</accession>
<feature type="transmembrane region" description="Helical" evidence="6">
    <location>
        <begin position="12"/>
        <end position="31"/>
    </location>
</feature>
<keyword evidence="3 6" id="KW-1133">Transmembrane helix</keyword>
<dbReference type="InterPro" id="IPR007343">
    <property type="entry name" value="Uncharacterised_pept_Zn_put"/>
</dbReference>
<protein>
    <recommendedName>
        <fullName evidence="9">Neutral zinc metallopeptidase</fullName>
    </recommendedName>
</protein>
<sequence length="357" mass="38839">MPRHRTDTSAGLMAFGAFGVLALTLTAIVVASNLADGPDAAPAVGPGTGPKATSDADPAPPQDDTEVTPPKPPRPVRPRLRDPETASQPASYAVRLASQARENSANVRVDLRRMRRSDTRARLQRNPIYATGVMSSMSCPASRPSTSPAAMNRFLHAVTDCLDRAWAAKFARANALFLKPRRIYYSRGGRGPCGTYPAAGAAAYYCPSNRGMYIGLSHVIEQSGRVDPARNHVPYLTVLAHEYAHHVQSMAGIGGAWWWEVSGASRKAQDAYSRRNELQAQCLSGVFARSVRSSLGVTASRWQETLRVDYGRGDDQNNLGLRDHGSGRNYAAWLHHGYRYGRIAYCNTWVARASDVS</sequence>
<keyword evidence="2 6" id="KW-0812">Transmembrane</keyword>
<evidence type="ECO:0000256" key="5">
    <source>
        <dbReference type="SAM" id="MobiDB-lite"/>
    </source>
</evidence>
<feature type="region of interest" description="Disordered" evidence="5">
    <location>
        <begin position="41"/>
        <end position="90"/>
    </location>
</feature>
<keyword evidence="4 6" id="KW-0472">Membrane</keyword>
<evidence type="ECO:0000256" key="4">
    <source>
        <dbReference type="ARBA" id="ARBA00023136"/>
    </source>
</evidence>
<evidence type="ECO:0000313" key="8">
    <source>
        <dbReference type="Proteomes" id="UP000217103"/>
    </source>
</evidence>
<gene>
    <name evidence="7" type="ORF">SAMN04489764_2207</name>
</gene>
<evidence type="ECO:0000313" key="7">
    <source>
        <dbReference type="EMBL" id="SDQ80992.1"/>
    </source>
</evidence>
<dbReference type="AlphaFoldDB" id="A0A1H1DWS1"/>
<organism evidence="7 8">
    <name type="scientific">Thermostaphylospora chromogena</name>
    <dbReference type="NCBI Taxonomy" id="35622"/>
    <lineage>
        <taxon>Bacteria</taxon>
        <taxon>Bacillati</taxon>
        <taxon>Actinomycetota</taxon>
        <taxon>Actinomycetes</taxon>
        <taxon>Streptosporangiales</taxon>
        <taxon>Thermomonosporaceae</taxon>
        <taxon>Thermostaphylospora</taxon>
    </lineage>
</organism>
<dbReference type="PANTHER" id="PTHR30168">
    <property type="entry name" value="PUTATIVE MEMBRANE PROTEIN YPFJ"/>
    <property type="match status" value="1"/>
</dbReference>
<evidence type="ECO:0000256" key="6">
    <source>
        <dbReference type="SAM" id="Phobius"/>
    </source>
</evidence>
<keyword evidence="8" id="KW-1185">Reference proteome</keyword>
<reference evidence="7 8" key="1">
    <citation type="submission" date="2016-10" db="EMBL/GenBank/DDBJ databases">
        <authorList>
            <person name="de Groot N.N."/>
        </authorList>
    </citation>
    <scope>NUCLEOTIDE SEQUENCE [LARGE SCALE GENOMIC DNA]</scope>
    <source>
        <strain evidence="7 8">DSM 43794</strain>
    </source>
</reference>
<dbReference type="STRING" id="35622.SAMN04489764_2207"/>
<dbReference type="EMBL" id="FNKK01000002">
    <property type="protein sequence ID" value="SDQ80992.1"/>
    <property type="molecule type" value="Genomic_DNA"/>
</dbReference>
<name>A0A1H1DWS1_9ACTN</name>
<dbReference type="RefSeq" id="WP_165634763.1">
    <property type="nucleotide sequence ID" value="NZ_FNKK01000002.1"/>
</dbReference>
<dbReference type="PANTHER" id="PTHR30168:SF0">
    <property type="entry name" value="INNER MEMBRANE PROTEIN"/>
    <property type="match status" value="1"/>
</dbReference>
<proteinExistence type="predicted"/>
<comment type="subcellular location">
    <subcellularLocation>
        <location evidence="1">Membrane</location>
        <topology evidence="1">Single-pass membrane protein</topology>
    </subcellularLocation>
</comment>
<evidence type="ECO:0008006" key="9">
    <source>
        <dbReference type="Google" id="ProtNLM"/>
    </source>
</evidence>
<evidence type="ECO:0000256" key="3">
    <source>
        <dbReference type="ARBA" id="ARBA00022989"/>
    </source>
</evidence>